<dbReference type="AlphaFoldDB" id="A0A3S1ALB4"/>
<protein>
    <recommendedName>
        <fullName evidence="2">CRISPR system Cms protein Csm4</fullName>
    </recommendedName>
</protein>
<reference evidence="7 8" key="1">
    <citation type="journal article" date="2019" name="Genome Biol. Evol.">
        <title>Day and night: Metabolic profiles and evolutionary relationships of six axenic non-marine cyanobacteria.</title>
        <authorList>
            <person name="Will S.E."/>
            <person name="Henke P."/>
            <person name="Boedeker C."/>
            <person name="Huang S."/>
            <person name="Brinkmann H."/>
            <person name="Rohde M."/>
            <person name="Jarek M."/>
            <person name="Friedl T."/>
            <person name="Seufert S."/>
            <person name="Schumacher M."/>
            <person name="Overmann J."/>
            <person name="Neumann-Schaal M."/>
            <person name="Petersen J."/>
        </authorList>
    </citation>
    <scope>NUCLEOTIDE SEQUENCE [LARGE SCALE GENOMIC DNA]</scope>
    <source>
        <strain evidence="7 8">SAG 1403-4b</strain>
    </source>
</reference>
<evidence type="ECO:0000259" key="6">
    <source>
        <dbReference type="Pfam" id="PF17953"/>
    </source>
</evidence>
<keyword evidence="4" id="KW-0051">Antiviral defense</keyword>
<dbReference type="InterPro" id="IPR040932">
    <property type="entry name" value="Csm4_C"/>
</dbReference>
<dbReference type="InterPro" id="IPR005537">
    <property type="entry name" value="RAMP_III_fam"/>
</dbReference>
<gene>
    <name evidence="7" type="primary">csm4</name>
    <name evidence="7" type="ORF">DSM107003_34170</name>
</gene>
<dbReference type="NCBIfam" id="TIGR01903">
    <property type="entry name" value="cas5_csm4"/>
    <property type="match status" value="1"/>
</dbReference>
<dbReference type="Pfam" id="PF17953">
    <property type="entry name" value="Csm4_C"/>
    <property type="match status" value="1"/>
</dbReference>
<feature type="domain" description="Csm4 C-terminal" evidence="6">
    <location>
        <begin position="260"/>
        <end position="345"/>
    </location>
</feature>
<organism evidence="7 8">
    <name type="scientific">Trichormus variabilis SAG 1403-4b</name>
    <dbReference type="NCBI Taxonomy" id="447716"/>
    <lineage>
        <taxon>Bacteria</taxon>
        <taxon>Bacillati</taxon>
        <taxon>Cyanobacteriota</taxon>
        <taxon>Cyanophyceae</taxon>
        <taxon>Nostocales</taxon>
        <taxon>Nostocaceae</taxon>
        <taxon>Trichormus</taxon>
    </lineage>
</organism>
<name>A0A3S1ALB4_ANAVA</name>
<dbReference type="GO" id="GO:0003723">
    <property type="term" value="F:RNA binding"/>
    <property type="evidence" value="ECO:0007669"/>
    <property type="project" value="UniProtKB-KW"/>
</dbReference>
<evidence type="ECO:0000256" key="4">
    <source>
        <dbReference type="ARBA" id="ARBA00023118"/>
    </source>
</evidence>
<keyword evidence="3" id="KW-0694">RNA-binding</keyword>
<evidence type="ECO:0000313" key="7">
    <source>
        <dbReference type="EMBL" id="RUS94740.1"/>
    </source>
</evidence>
<evidence type="ECO:0000313" key="8">
    <source>
        <dbReference type="Proteomes" id="UP000276103"/>
    </source>
</evidence>
<proteinExistence type="inferred from homology"/>
<dbReference type="RefSeq" id="WP_127055294.1">
    <property type="nucleotide sequence ID" value="NZ_RSCM01000012.1"/>
</dbReference>
<dbReference type="GO" id="GO:0051607">
    <property type="term" value="P:defense response to virus"/>
    <property type="evidence" value="ECO:0007669"/>
    <property type="project" value="UniProtKB-KW"/>
</dbReference>
<keyword evidence="8" id="KW-1185">Reference proteome</keyword>
<sequence>MSVWKLVKLNFGRNLAHFGELGIGMEETSDRIRSDSLFSAWVSIYARLFGKKAVEELLQLFPTDKQPQLIPPFRISSTFIYREVGQDTIYYLPRPLKFPINYPDQDLAFFKAYKKLNYLPLKIWQRWYQGTGFTTDDAQELENHTPDKTEGELATAETFNYSKACKIEQLPKIAIDRNTRATNIYHTGFVQFDWEKNPAGLYFLLELSPEGEKLADKLQAALHLLGEEGIGGERSSGAGRFTVSWLDLPGNWQKLVNFQEGTHHTLMSLFWDSEISSDVLKNSSYEIQERGGWIAESQLRRQMVRMFSEGSVFSVPPKGKLVDVKPKEFKKHSIYRSGISLSLPIKVQEK</sequence>
<dbReference type="EMBL" id="RSCM01000012">
    <property type="protein sequence ID" value="RUS94740.1"/>
    <property type="molecule type" value="Genomic_DNA"/>
</dbReference>
<evidence type="ECO:0000259" key="5">
    <source>
        <dbReference type="Pfam" id="PF03787"/>
    </source>
</evidence>
<dbReference type="Pfam" id="PF03787">
    <property type="entry name" value="RAMPs"/>
    <property type="match status" value="1"/>
</dbReference>
<evidence type="ECO:0000256" key="3">
    <source>
        <dbReference type="ARBA" id="ARBA00022884"/>
    </source>
</evidence>
<evidence type="ECO:0000256" key="2">
    <source>
        <dbReference type="ARBA" id="ARBA00016109"/>
    </source>
</evidence>
<accession>A0A3S1ALB4</accession>
<comment type="caution">
    <text evidence="7">The sequence shown here is derived from an EMBL/GenBank/DDBJ whole genome shotgun (WGS) entry which is preliminary data.</text>
</comment>
<dbReference type="Proteomes" id="UP000276103">
    <property type="component" value="Unassembled WGS sequence"/>
</dbReference>
<comment type="similarity">
    <text evidence="1">Belongs to the CRISPR-associated Csm4 family.</text>
</comment>
<dbReference type="InterPro" id="IPR005510">
    <property type="entry name" value="Csm4"/>
</dbReference>
<feature type="domain" description="CRISPR type III-associated protein" evidence="5">
    <location>
        <begin position="28"/>
        <end position="241"/>
    </location>
</feature>
<dbReference type="OrthoDB" id="9792564at2"/>
<evidence type="ECO:0000256" key="1">
    <source>
        <dbReference type="ARBA" id="ARBA00005772"/>
    </source>
</evidence>